<dbReference type="InterPro" id="IPR038765">
    <property type="entry name" value="Papain-like_cys_pep_sf"/>
</dbReference>
<reference evidence="2" key="1">
    <citation type="submission" date="2023-07" db="EMBL/GenBank/DDBJ databases">
        <title>Black Yeasts Isolated from many extreme environments.</title>
        <authorList>
            <person name="Coleine C."/>
            <person name="Stajich J.E."/>
            <person name="Selbmann L."/>
        </authorList>
    </citation>
    <scope>NUCLEOTIDE SEQUENCE</scope>
    <source>
        <strain evidence="2">CCFEE 5485</strain>
    </source>
</reference>
<gene>
    <name evidence="2" type="ORF">LTR78_010923</name>
</gene>
<evidence type="ECO:0000313" key="3">
    <source>
        <dbReference type="Proteomes" id="UP001274830"/>
    </source>
</evidence>
<accession>A0AAE0TM77</accession>
<keyword evidence="3" id="KW-1185">Reference proteome</keyword>
<feature type="region of interest" description="Disordered" evidence="1">
    <location>
        <begin position="122"/>
        <end position="151"/>
    </location>
</feature>
<feature type="compositionally biased region" description="Polar residues" evidence="1">
    <location>
        <begin position="218"/>
        <end position="229"/>
    </location>
</feature>
<dbReference type="Proteomes" id="UP001274830">
    <property type="component" value="Unassembled WGS sequence"/>
</dbReference>
<dbReference type="Gene3D" id="3.40.395.10">
    <property type="entry name" value="Adenoviral Proteinase, Chain A"/>
    <property type="match status" value="1"/>
</dbReference>
<name>A0AAE0TM77_9PEZI</name>
<evidence type="ECO:0000256" key="1">
    <source>
        <dbReference type="SAM" id="MobiDB-lite"/>
    </source>
</evidence>
<dbReference type="SUPFAM" id="SSF54001">
    <property type="entry name" value="Cysteine proteinases"/>
    <property type="match status" value="1"/>
</dbReference>
<comment type="caution">
    <text evidence="2">The sequence shown here is derived from an EMBL/GenBank/DDBJ whole genome shotgun (WGS) entry which is preliminary data.</text>
</comment>
<protein>
    <submittedName>
        <fullName evidence="2">Uncharacterized protein</fullName>
    </submittedName>
</protein>
<feature type="compositionally biased region" description="Polar residues" evidence="1">
    <location>
        <begin position="697"/>
        <end position="710"/>
    </location>
</feature>
<feature type="compositionally biased region" description="Low complexity" evidence="1">
    <location>
        <begin position="686"/>
        <end position="696"/>
    </location>
</feature>
<feature type="region of interest" description="Disordered" evidence="1">
    <location>
        <begin position="163"/>
        <end position="237"/>
    </location>
</feature>
<feature type="compositionally biased region" description="Polar residues" evidence="1">
    <location>
        <begin position="139"/>
        <end position="151"/>
    </location>
</feature>
<feature type="region of interest" description="Disordered" evidence="1">
    <location>
        <begin position="640"/>
        <end position="737"/>
    </location>
</feature>
<organism evidence="2 3">
    <name type="scientific">Recurvomyces mirabilis</name>
    <dbReference type="NCBI Taxonomy" id="574656"/>
    <lineage>
        <taxon>Eukaryota</taxon>
        <taxon>Fungi</taxon>
        <taxon>Dikarya</taxon>
        <taxon>Ascomycota</taxon>
        <taxon>Pezizomycotina</taxon>
        <taxon>Dothideomycetes</taxon>
        <taxon>Dothideomycetidae</taxon>
        <taxon>Mycosphaerellales</taxon>
        <taxon>Teratosphaeriaceae</taxon>
        <taxon>Recurvomyces</taxon>
    </lineage>
</organism>
<sequence>MCPHTLDEIADSPILMVTVDLPHPGEIRPPIATVLTIPGEMTPENKDRLIVTGEDHQSARIVAIEIATPGHDLSSVPAVTIMTDTVLRAVIAIIRLVTTIEPEATTTTSEVGDALEVTGVVRDRLAGRRSRSSHRRPQDPTQDVVNSTSMAPLTMESVVFVPRDPTPEKLSGKSTDGAKLVSPPATDRRPTELQHTPSPRIPSPAKQSLPPTVLETPASGTAHQQQEEITPTIAGPELAMLDQDDEDDEDNADGGVMLSDDGWFPSYEDDGGPIALETAQPDDIGEVNKQIEDAERRENQRQNDYHESLDDFARLIIVAEDIESEGHRFGEPMVKILRHLENTALAAEFETDCQINRTTMTADLGADFQEYQKNLTAGDIMTLLSEDTGYDAWATDSLVGFMVAIAQEQARLADSTHYVADPSVIHNTAARSGPGEERGTVRQLSTAESVKHLERLIADALPQVMNPQLGHDVDSFPLPDMPACTNKLSLIYNIGDLHWVHVLLTVNDERTAGTITLHDSMGRKPGNTKGRRKLKGMAMDVVGQELPKLAHLISMRPSLGWHKVVWAPVQRAASPQQVNTSDCAFFSWLCTVRSIRGEPVMQEEEPVWAETELGGKSLRWIIMRELSVRLMGEEARALFVEEHSSSSGESPSPPPEQNTGGGDSSPLSWGPTPSPQQNRPTRKPRSAGARSAGKASVQDTGRVTRSQTAATGVEKTMRPPVPKYIPRVRPVQPSQRRKGVVRVTDIYPVGTQPEDVCDRTTIYEYMQSQGQALTIQQICEGVSDKLGELSDAIPILTRVTSIVESTPSSFVMADDAEDDAATTYSIQSGPGRSLDRETQQFLLEDPVMCTSIPDDIEARYHLRVSCARYSANQRCVKAFDGLEEAAEKLMQEHHYRFHSTSTMPTRVFNAAGLAAGLQNPDGCWYRYAMSPRSSMSLPFQSSDDEEVVELLNEANDRAVDEKKLEILLLMYAWNGLTTNNDAWGMFQSRWPNLNFSITMVVQASCVVDPSHFRIDCGTTPVTAWGFYSVSTLAWLYEADAVSVDDIRFLADDPDALEWTGDDNFQCIHGHAQFLESVARVQHLRLDTSNFHNFDLRRLNSRHNRAAQLTSYRTRNFINLARDPARACELLACQEEQATDWIRGQSSSVAVRCASHPPDLGVDEAANHESPFQSQSSSWCYRCRLLRAIDHFDSIDGTVSKLCSDCQEEQSKQHDSRQTVN</sequence>
<proteinExistence type="predicted"/>
<evidence type="ECO:0000313" key="2">
    <source>
        <dbReference type="EMBL" id="KAK3669200.1"/>
    </source>
</evidence>
<dbReference type="AlphaFoldDB" id="A0AAE0TM77"/>
<dbReference type="EMBL" id="JAUTXT010000100">
    <property type="protein sequence ID" value="KAK3669200.1"/>
    <property type="molecule type" value="Genomic_DNA"/>
</dbReference>